<protein>
    <submittedName>
        <fullName evidence="2">Uncharacterized protein</fullName>
    </submittedName>
</protein>
<evidence type="ECO:0000313" key="3">
    <source>
        <dbReference type="Proteomes" id="UP001221898"/>
    </source>
</evidence>
<evidence type="ECO:0000256" key="1">
    <source>
        <dbReference type="SAM" id="MobiDB-lite"/>
    </source>
</evidence>
<feature type="region of interest" description="Disordered" evidence="1">
    <location>
        <begin position="41"/>
        <end position="73"/>
    </location>
</feature>
<proteinExistence type="predicted"/>
<name>A0AAD7RQK4_9TELE</name>
<feature type="compositionally biased region" description="Polar residues" evidence="1">
    <location>
        <begin position="50"/>
        <end position="61"/>
    </location>
</feature>
<organism evidence="2 3">
    <name type="scientific">Aldrovandia affinis</name>
    <dbReference type="NCBI Taxonomy" id="143900"/>
    <lineage>
        <taxon>Eukaryota</taxon>
        <taxon>Metazoa</taxon>
        <taxon>Chordata</taxon>
        <taxon>Craniata</taxon>
        <taxon>Vertebrata</taxon>
        <taxon>Euteleostomi</taxon>
        <taxon>Actinopterygii</taxon>
        <taxon>Neopterygii</taxon>
        <taxon>Teleostei</taxon>
        <taxon>Notacanthiformes</taxon>
        <taxon>Halosauridae</taxon>
        <taxon>Aldrovandia</taxon>
    </lineage>
</organism>
<evidence type="ECO:0000313" key="2">
    <source>
        <dbReference type="EMBL" id="KAJ8388342.1"/>
    </source>
</evidence>
<reference evidence="2" key="1">
    <citation type="journal article" date="2023" name="Science">
        <title>Genome structures resolve the early diversification of teleost fishes.</title>
        <authorList>
            <person name="Parey E."/>
            <person name="Louis A."/>
            <person name="Montfort J."/>
            <person name="Bouchez O."/>
            <person name="Roques C."/>
            <person name="Iampietro C."/>
            <person name="Lluch J."/>
            <person name="Castinel A."/>
            <person name="Donnadieu C."/>
            <person name="Desvignes T."/>
            <person name="Floi Bucao C."/>
            <person name="Jouanno E."/>
            <person name="Wen M."/>
            <person name="Mejri S."/>
            <person name="Dirks R."/>
            <person name="Jansen H."/>
            <person name="Henkel C."/>
            <person name="Chen W.J."/>
            <person name="Zahm M."/>
            <person name="Cabau C."/>
            <person name="Klopp C."/>
            <person name="Thompson A.W."/>
            <person name="Robinson-Rechavi M."/>
            <person name="Braasch I."/>
            <person name="Lecointre G."/>
            <person name="Bobe J."/>
            <person name="Postlethwait J.H."/>
            <person name="Berthelot C."/>
            <person name="Roest Crollius H."/>
            <person name="Guiguen Y."/>
        </authorList>
    </citation>
    <scope>NUCLEOTIDE SEQUENCE</scope>
    <source>
        <strain evidence="2">NC1722</strain>
    </source>
</reference>
<dbReference type="EMBL" id="JAINUG010000196">
    <property type="protein sequence ID" value="KAJ8388342.1"/>
    <property type="molecule type" value="Genomic_DNA"/>
</dbReference>
<comment type="caution">
    <text evidence="2">The sequence shown here is derived from an EMBL/GenBank/DDBJ whole genome shotgun (WGS) entry which is preliminary data.</text>
</comment>
<gene>
    <name evidence="2" type="ORF">AAFF_G00134960</name>
</gene>
<dbReference type="Proteomes" id="UP001221898">
    <property type="component" value="Unassembled WGS sequence"/>
</dbReference>
<sequence length="145" mass="16415">MERGGFEQAQTSVTFVQHSVELDQAHVLKPVTTQKTIERLCQEQGPSPPATHTGNDETNGASHRASKDHEDRSFTLLRRTERLLNRCKSILCRGEAKKDKELKTMGLDDFVPEKGEVYYQDTIHSLRVSLEQRAHNALLPANYLS</sequence>
<keyword evidence="3" id="KW-1185">Reference proteome</keyword>
<accession>A0AAD7RQK4</accession>
<dbReference type="AlphaFoldDB" id="A0AAD7RQK4"/>